<dbReference type="GO" id="GO:0006865">
    <property type="term" value="P:amino acid transport"/>
    <property type="evidence" value="ECO:0007669"/>
    <property type="project" value="TreeGrafter"/>
</dbReference>
<feature type="transmembrane region" description="Helical" evidence="5">
    <location>
        <begin position="113"/>
        <end position="134"/>
    </location>
</feature>
<name>S5DND3_9ACTN</name>
<evidence type="ECO:0000259" key="6">
    <source>
        <dbReference type="PROSITE" id="PS50928"/>
    </source>
</evidence>
<feature type="transmembrane region" description="Helical" evidence="5">
    <location>
        <begin position="534"/>
        <end position="552"/>
    </location>
</feature>
<evidence type="ECO:0000256" key="3">
    <source>
        <dbReference type="ARBA" id="ARBA00022989"/>
    </source>
</evidence>
<accession>S5DND3</accession>
<keyword evidence="4 5" id="KW-0472">Membrane</keyword>
<dbReference type="Pfam" id="PF00528">
    <property type="entry name" value="BPD_transp_1"/>
    <property type="match status" value="1"/>
</dbReference>
<dbReference type="PROSITE" id="PS50928">
    <property type="entry name" value="ABC_TM1"/>
    <property type="match status" value="1"/>
</dbReference>
<evidence type="ECO:0000256" key="2">
    <source>
        <dbReference type="ARBA" id="ARBA00022692"/>
    </source>
</evidence>
<evidence type="ECO:0000256" key="1">
    <source>
        <dbReference type="ARBA" id="ARBA00004141"/>
    </source>
</evidence>
<keyword evidence="5" id="KW-0813">Transport</keyword>
<feature type="domain" description="ABC transmembrane type-1" evidence="6">
    <location>
        <begin position="389"/>
        <end position="587"/>
    </location>
</feature>
<feature type="transmembrane region" description="Helical" evidence="5">
    <location>
        <begin position="246"/>
        <end position="263"/>
    </location>
</feature>
<sequence>MNIDIKKQTRVIKENLFSSPVSTLLTFITSYIMISFFRGMFGFATAPDKDWLSVLNNMQLYMVQAYPESDFIRIWICVGLGFIFSGLSVGLWETEEKTSLSKLCLTFSKIVSGIIFLTIIAPTTSVVVSTATGIREQVDVFSYGERVPLLSILLGLLVAFFLISKINLSFNKSLLVSIYLFVPIILLWIMKIPTIQLDAENQRVFPDPLMPIANSTKIPWTLIWISFVVSYLVGVYFKNKKQFKNAVSISWVLLPLLIFSWIFKKPLIDLNELIRNDIPVFIGFLLIGVLTIYFINNKIVEKFYSYYLGLLVVVTLASLFLKVILLVKAGLLLLLLFSVIIPAVSTSAKGKRSLAIVWVVSLTTTAFLLEGGTSTTQIVVPGSSIFGGFSLTWLLAIFGTYVSFPLGVLLALGRNSSLPIIKGVCTGIIELVRSVPYITWLFFASVTMAVFLPDGVEFNLIVRVLIVTAFFSGAYFAENIRGGLQSIPKGQFEAADAIGMNTVQKTSLIVLPQALRAIVPTLVSSIITSFKDSSLVTIIGLFDFLTIGRMVIGNQSIPINFIGHDRENLLFIAFVYWIFTFTLSRRSMKFEKRLGLGER</sequence>
<reference evidence="7" key="1">
    <citation type="journal article" date="2013" name="Sci. Rep.">
        <title>Metagenomics uncovers a new group of low GC and ultra-small marine Actinobacteria.</title>
        <authorList>
            <person name="Ghai R."/>
            <person name="Mizuno C.M."/>
            <person name="Picazo A."/>
            <person name="Camacho A."/>
            <person name="Rodriguez-Valera F."/>
        </authorList>
    </citation>
    <scope>NUCLEOTIDE SEQUENCE</scope>
</reference>
<feature type="transmembrane region" description="Helical" evidence="5">
    <location>
        <begin position="393"/>
        <end position="413"/>
    </location>
</feature>
<protein>
    <submittedName>
        <fullName evidence="7">MedDCM-OCT-S29-C46-cds33</fullName>
    </submittedName>
</protein>
<feature type="transmembrane region" description="Helical" evidence="5">
    <location>
        <begin position="146"/>
        <end position="163"/>
    </location>
</feature>
<dbReference type="InterPro" id="IPR035906">
    <property type="entry name" value="MetI-like_sf"/>
</dbReference>
<feature type="transmembrane region" description="Helical" evidence="5">
    <location>
        <begin position="434"/>
        <end position="452"/>
    </location>
</feature>
<proteinExistence type="inferred from homology"/>
<feature type="transmembrane region" description="Helical" evidence="5">
    <location>
        <begin position="278"/>
        <end position="296"/>
    </location>
</feature>
<feature type="transmembrane region" description="Helical" evidence="5">
    <location>
        <begin position="355"/>
        <end position="373"/>
    </location>
</feature>
<dbReference type="AlphaFoldDB" id="S5DND3"/>
<feature type="transmembrane region" description="Helical" evidence="5">
    <location>
        <begin position="303"/>
        <end position="325"/>
    </location>
</feature>
<feature type="transmembrane region" description="Helical" evidence="5">
    <location>
        <begin position="72"/>
        <end position="92"/>
    </location>
</feature>
<dbReference type="SUPFAM" id="SSF161098">
    <property type="entry name" value="MetI-like"/>
    <property type="match status" value="1"/>
</dbReference>
<feature type="transmembrane region" description="Helical" evidence="5">
    <location>
        <begin position="568"/>
        <end position="584"/>
    </location>
</feature>
<feature type="transmembrane region" description="Helical" evidence="5">
    <location>
        <begin position="21"/>
        <end position="41"/>
    </location>
</feature>
<feature type="transmembrane region" description="Helical" evidence="5">
    <location>
        <begin position="458"/>
        <end position="477"/>
    </location>
</feature>
<evidence type="ECO:0000313" key="7">
    <source>
        <dbReference type="EMBL" id="AGQ18973.1"/>
    </source>
</evidence>
<feature type="transmembrane region" description="Helical" evidence="5">
    <location>
        <begin position="217"/>
        <end position="237"/>
    </location>
</feature>
<evidence type="ECO:0000256" key="4">
    <source>
        <dbReference type="ARBA" id="ARBA00023136"/>
    </source>
</evidence>
<organism evidence="7">
    <name type="scientific">Candidatus Actinomarina minuta</name>
    <dbReference type="NCBI Taxonomy" id="1389454"/>
    <lineage>
        <taxon>Bacteria</taxon>
        <taxon>Bacillati</taxon>
        <taxon>Actinomycetota</taxon>
        <taxon>Actinomycetes</taxon>
        <taxon>Candidatus Actinomarinidae</taxon>
        <taxon>Candidatus Actinomarinales</taxon>
        <taxon>Candidatus Actinomarineae</taxon>
        <taxon>Candidatus Actinomarinaceae</taxon>
        <taxon>Candidatus Actinomarina</taxon>
    </lineage>
</organism>
<keyword evidence="3 5" id="KW-1133">Transmembrane helix</keyword>
<evidence type="ECO:0000256" key="5">
    <source>
        <dbReference type="RuleBase" id="RU363032"/>
    </source>
</evidence>
<keyword evidence="2 5" id="KW-0812">Transmembrane</keyword>
<comment type="subcellular location">
    <subcellularLocation>
        <location evidence="5">Cell membrane</location>
        <topology evidence="5">Multi-pass membrane protein</topology>
    </subcellularLocation>
    <subcellularLocation>
        <location evidence="1">Membrane</location>
        <topology evidence="1">Multi-pass membrane protein</topology>
    </subcellularLocation>
</comment>
<dbReference type="InterPro" id="IPR043429">
    <property type="entry name" value="ArtM/GltK/GlnP/TcyL/YhdX-like"/>
</dbReference>
<dbReference type="PANTHER" id="PTHR30614">
    <property type="entry name" value="MEMBRANE COMPONENT OF AMINO ACID ABC TRANSPORTER"/>
    <property type="match status" value="1"/>
</dbReference>
<dbReference type="CDD" id="cd06261">
    <property type="entry name" value="TM_PBP2"/>
    <property type="match status" value="1"/>
</dbReference>
<dbReference type="PANTHER" id="PTHR30614:SF41">
    <property type="entry name" value="INNER MEMBRANE AMINO-ACID ABC TRANSPORTER PERMEASE PROTEIN YHDY"/>
    <property type="match status" value="1"/>
</dbReference>
<dbReference type="EMBL" id="KC811117">
    <property type="protein sequence ID" value="AGQ18973.1"/>
    <property type="molecule type" value="Genomic_DNA"/>
</dbReference>
<dbReference type="GO" id="GO:0005886">
    <property type="term" value="C:plasma membrane"/>
    <property type="evidence" value="ECO:0007669"/>
    <property type="project" value="UniProtKB-SubCell"/>
</dbReference>
<dbReference type="Gene3D" id="1.10.3720.10">
    <property type="entry name" value="MetI-like"/>
    <property type="match status" value="1"/>
</dbReference>
<dbReference type="GO" id="GO:0055085">
    <property type="term" value="P:transmembrane transport"/>
    <property type="evidence" value="ECO:0007669"/>
    <property type="project" value="InterPro"/>
</dbReference>
<feature type="transmembrane region" description="Helical" evidence="5">
    <location>
        <begin position="331"/>
        <end position="348"/>
    </location>
</feature>
<dbReference type="InterPro" id="IPR000515">
    <property type="entry name" value="MetI-like"/>
</dbReference>
<feature type="transmembrane region" description="Helical" evidence="5">
    <location>
        <begin position="175"/>
        <end position="197"/>
    </location>
</feature>
<comment type="similarity">
    <text evidence="5">Belongs to the binding-protein-dependent transport system permease family.</text>
</comment>